<proteinExistence type="predicted"/>
<feature type="compositionally biased region" description="Low complexity" evidence="1">
    <location>
        <begin position="798"/>
        <end position="807"/>
    </location>
</feature>
<feature type="compositionally biased region" description="Polar residues" evidence="1">
    <location>
        <begin position="428"/>
        <end position="448"/>
    </location>
</feature>
<dbReference type="EMBL" id="MGGL01000019">
    <property type="protein sequence ID" value="OGM25814.1"/>
    <property type="molecule type" value="Genomic_DNA"/>
</dbReference>
<organism evidence="2 3">
    <name type="scientific">Candidatus Woesebacteria bacterium RIFCSPHIGHO2_01_FULL_40_22</name>
    <dbReference type="NCBI Taxonomy" id="1802499"/>
    <lineage>
        <taxon>Bacteria</taxon>
        <taxon>Candidatus Woeseibacteriota</taxon>
    </lineage>
</organism>
<feature type="compositionally biased region" description="Polar residues" evidence="1">
    <location>
        <begin position="780"/>
        <end position="796"/>
    </location>
</feature>
<evidence type="ECO:0000313" key="3">
    <source>
        <dbReference type="Proteomes" id="UP000179221"/>
    </source>
</evidence>
<dbReference type="AlphaFoldDB" id="A0A1F7YEP5"/>
<sequence>MSDVRNKILAYVLILVLYIYNIGPAAISVVAQEVTPTPPEESQTQDSSTSDTPGGETGENLQSVDPTPTPGETGSENTTTETPPEVTPTPTLIPTPTPIPYWSDEYDAWKAEQEKLDDEMEAREAVWDAHDNDPVWVAEHGGNEYYYTSGQWEADQEAAAATAAAAAAEETDAVAETDVSSLLQSDDPFSGQDITTSGSPGTVTGGCGTAAEDTTDSQLGGGGASSALSTDNDTAAILNNNCTEIANNSYAGGISGDNTSSFNDGPVGVNTGSASANGTLVNQGNINGTATGEDLGAEAVSGDSLASGTDAENLATGEDSENIANATVSDTLLVDNNNGAFVNNQMTVEGVSGSNEVVGNDGDVALTSGDIELIANMLNILNVNVTGDDFIHLIVNIFGQLNGTLDLDDIASYLGLENEDALEVIATNGDTGDDSTNSASASQTETTDINNTNSAVVNNEMNVTGVSGGNNVSGNDGGADVITGRIQILANLMNFINANFSGDKWSFIMINIFGGLTGDILLPETDTYLAGEGGAVAENTNVGEGSVNGASATSTESTTVTNTNSVALTNTINAEGVSGNNEQIGNDDGDGGHTVSSGGVDIVTQLINFLDFSITGDNWVFLIVNVFGTWYGKIVGFAGGGDMLAPADGSFAALAVGGEGQPGVYAGNVGTGEDSTNSADASLTSTTDVTNTNSAVVNNEMNISGISGGNSVNQNDAGTSLTTGWVQINANLLNIINMNITGNNWLVVFLNIFGDFIGNLYFGEPPAAPQVAVAQETTQSATPEQNESGGSQQAATPSGDGDSNTTDNNDDSMPTQSQALVSSVKITSNGRKMLVVEDMMEDNFQKPKEDDMNKVLSYSSGEVEQNGETFVENRGIRAIITEKFIAILERLLSAFKHYLSSLLGISVFASE</sequence>
<evidence type="ECO:0000256" key="1">
    <source>
        <dbReference type="SAM" id="MobiDB-lite"/>
    </source>
</evidence>
<feature type="region of interest" description="Disordered" evidence="1">
    <location>
        <begin position="772"/>
        <end position="820"/>
    </location>
</feature>
<evidence type="ECO:0000313" key="2">
    <source>
        <dbReference type="EMBL" id="OGM25814.1"/>
    </source>
</evidence>
<comment type="caution">
    <text evidence="2">The sequence shown here is derived from an EMBL/GenBank/DDBJ whole genome shotgun (WGS) entry which is preliminary data.</text>
</comment>
<feature type="compositionally biased region" description="Low complexity" evidence="1">
    <location>
        <begin position="40"/>
        <end position="54"/>
    </location>
</feature>
<feature type="region of interest" description="Disordered" evidence="1">
    <location>
        <begin position="427"/>
        <end position="448"/>
    </location>
</feature>
<reference evidence="2 3" key="1">
    <citation type="journal article" date="2016" name="Nat. Commun.">
        <title>Thousands of microbial genomes shed light on interconnected biogeochemical processes in an aquifer system.</title>
        <authorList>
            <person name="Anantharaman K."/>
            <person name="Brown C.T."/>
            <person name="Hug L.A."/>
            <person name="Sharon I."/>
            <person name="Castelle C.J."/>
            <person name="Probst A.J."/>
            <person name="Thomas B.C."/>
            <person name="Singh A."/>
            <person name="Wilkins M.J."/>
            <person name="Karaoz U."/>
            <person name="Brodie E.L."/>
            <person name="Williams K.H."/>
            <person name="Hubbard S.S."/>
            <person name="Banfield J.F."/>
        </authorList>
    </citation>
    <scope>NUCLEOTIDE SEQUENCE [LARGE SCALE GENOMIC DNA]</scope>
</reference>
<protein>
    <submittedName>
        <fullName evidence="2">Uncharacterized protein</fullName>
    </submittedName>
</protein>
<feature type="region of interest" description="Disordered" evidence="1">
    <location>
        <begin position="34"/>
        <end position="100"/>
    </location>
</feature>
<name>A0A1F7YEP5_9BACT</name>
<dbReference type="Proteomes" id="UP000179221">
    <property type="component" value="Unassembled WGS sequence"/>
</dbReference>
<feature type="compositionally biased region" description="Pro residues" evidence="1">
    <location>
        <begin position="85"/>
        <end position="99"/>
    </location>
</feature>
<feature type="compositionally biased region" description="Low complexity" evidence="1">
    <location>
        <begin position="550"/>
        <end position="559"/>
    </location>
</feature>
<feature type="region of interest" description="Disordered" evidence="1">
    <location>
        <begin position="540"/>
        <end position="559"/>
    </location>
</feature>
<accession>A0A1F7YEP5</accession>
<gene>
    <name evidence="2" type="ORF">A2628_00655</name>
</gene>
<feature type="region of interest" description="Disordered" evidence="1">
    <location>
        <begin position="176"/>
        <end position="227"/>
    </location>
</feature>
<feature type="compositionally biased region" description="Low complexity" evidence="1">
    <location>
        <begin position="70"/>
        <end position="84"/>
    </location>
</feature>